<proteinExistence type="inferred from homology"/>
<evidence type="ECO:0000259" key="10">
    <source>
        <dbReference type="SMART" id="SM00470"/>
    </source>
</evidence>
<evidence type="ECO:0000256" key="7">
    <source>
        <dbReference type="ARBA" id="ARBA00023125"/>
    </source>
</evidence>
<dbReference type="InterPro" id="IPR029063">
    <property type="entry name" value="SAM-dependent_MTases_sf"/>
</dbReference>
<organism evidence="11">
    <name type="scientific">marine metagenome</name>
    <dbReference type="NCBI Taxonomy" id="408172"/>
    <lineage>
        <taxon>unclassified sequences</taxon>
        <taxon>metagenomes</taxon>
        <taxon>ecological metagenomes</taxon>
    </lineage>
</organism>
<dbReference type="GO" id="GO:0045881">
    <property type="term" value="P:positive regulation of sporulation resulting in formation of a cellular spore"/>
    <property type="evidence" value="ECO:0007669"/>
    <property type="project" value="TreeGrafter"/>
</dbReference>
<dbReference type="GO" id="GO:0008170">
    <property type="term" value="F:N-methyltransferase activity"/>
    <property type="evidence" value="ECO:0007669"/>
    <property type="project" value="InterPro"/>
</dbReference>
<evidence type="ECO:0000313" key="11">
    <source>
        <dbReference type="EMBL" id="SVB84784.1"/>
    </source>
</evidence>
<evidence type="ECO:0000256" key="9">
    <source>
        <dbReference type="SAM" id="MobiDB-lite"/>
    </source>
</evidence>
<dbReference type="PROSITE" id="PS00093">
    <property type="entry name" value="N4_MTASE"/>
    <property type="match status" value="1"/>
</dbReference>
<evidence type="ECO:0000256" key="8">
    <source>
        <dbReference type="ARBA" id="ARBA00049120"/>
    </source>
</evidence>
<protein>
    <recommendedName>
        <fullName evidence="2">site-specific DNA-methyltransferase (cytosine-N(4)-specific)</fullName>
        <ecNumber evidence="2">2.1.1.113</ecNumber>
    </recommendedName>
</protein>
<sequence length="442" mass="50345">MIVPVTKLRSHPKNQEIYSISNIEDLEISISSLGLLEKLVIDHDFQVISGNRRLVAIQNLGWKKVECEKVTLPEDEVLTYLIHHNKQRIKTCREQLNEVKVLMEQYEIGQGKRTDISTCVRANTGKKTRDVVGEMIGLSGSQITKLLLIDKENEELIDLIDKGILTINQAYIQTTRIKKERESRLEVRKNNVDTGNSNFRFYNKSSASMNEIEDGEVDLIFTSPPYWNKRKYTENGGLGNEKKPNDYVDNLVSHLTDCKRVLNKKGSFFLNLGDTFNEGNLLNIPHKVIIGLQDEGWILRNSIIWAKTNPKPSSSKSNLCPTYEFIFHLVKSSDYIYNPTLAPIKDSTKPSHPPRHRNLKNDNSKINPYIPREGKNMGDWWSEEIVQSAVVNQKLTDGVEHPAPFPEKIVILPVLQTTNEGDLVLDPFCGSMTTGKVSERFN</sequence>
<dbReference type="PANTHER" id="PTHR33375">
    <property type="entry name" value="CHROMOSOME-PARTITIONING PROTEIN PARB-RELATED"/>
    <property type="match status" value="1"/>
</dbReference>
<evidence type="ECO:0000256" key="3">
    <source>
        <dbReference type="ARBA" id="ARBA00022603"/>
    </source>
</evidence>
<evidence type="ECO:0000256" key="2">
    <source>
        <dbReference type="ARBA" id="ARBA00012185"/>
    </source>
</evidence>
<dbReference type="GO" id="GO:0015667">
    <property type="term" value="F:site-specific DNA-methyltransferase (cytosine-N4-specific) activity"/>
    <property type="evidence" value="ECO:0007669"/>
    <property type="project" value="UniProtKB-EC"/>
</dbReference>
<dbReference type="InterPro" id="IPR003115">
    <property type="entry name" value="ParB_N"/>
</dbReference>
<dbReference type="GO" id="GO:0032259">
    <property type="term" value="P:methylation"/>
    <property type="evidence" value="ECO:0007669"/>
    <property type="project" value="UniProtKB-KW"/>
</dbReference>
<dbReference type="GO" id="GO:0007059">
    <property type="term" value="P:chromosome segregation"/>
    <property type="evidence" value="ECO:0007669"/>
    <property type="project" value="TreeGrafter"/>
</dbReference>
<dbReference type="SUPFAM" id="SSF110849">
    <property type="entry name" value="ParB/Sulfiredoxin"/>
    <property type="match status" value="1"/>
</dbReference>
<dbReference type="PANTHER" id="PTHR33375:SF1">
    <property type="entry name" value="CHROMOSOME-PARTITIONING PROTEIN PARB-RELATED"/>
    <property type="match status" value="1"/>
</dbReference>
<evidence type="ECO:0000256" key="1">
    <source>
        <dbReference type="ARBA" id="ARBA00010203"/>
    </source>
</evidence>
<evidence type="ECO:0000256" key="5">
    <source>
        <dbReference type="ARBA" id="ARBA00022691"/>
    </source>
</evidence>
<dbReference type="SMART" id="SM00470">
    <property type="entry name" value="ParB"/>
    <property type="match status" value="1"/>
</dbReference>
<evidence type="ECO:0000256" key="6">
    <source>
        <dbReference type="ARBA" id="ARBA00022747"/>
    </source>
</evidence>
<dbReference type="AlphaFoldDB" id="A0A382HBS2"/>
<dbReference type="InterPro" id="IPR050336">
    <property type="entry name" value="Chromosome_partition/occlusion"/>
</dbReference>
<comment type="catalytic activity">
    <reaction evidence="8">
        <text>a 2'-deoxycytidine in DNA + S-adenosyl-L-methionine = an N(4)-methyl-2'-deoxycytidine in DNA + S-adenosyl-L-homocysteine + H(+)</text>
        <dbReference type="Rhea" id="RHEA:16857"/>
        <dbReference type="Rhea" id="RHEA-COMP:11369"/>
        <dbReference type="Rhea" id="RHEA-COMP:13674"/>
        <dbReference type="ChEBI" id="CHEBI:15378"/>
        <dbReference type="ChEBI" id="CHEBI:57856"/>
        <dbReference type="ChEBI" id="CHEBI:59789"/>
        <dbReference type="ChEBI" id="CHEBI:85452"/>
        <dbReference type="ChEBI" id="CHEBI:137933"/>
        <dbReference type="EC" id="2.1.1.113"/>
    </reaction>
</comment>
<feature type="domain" description="ParB-like N-terminal" evidence="10">
    <location>
        <begin position="1"/>
        <end position="86"/>
    </location>
</feature>
<keyword evidence="3" id="KW-0489">Methyltransferase</keyword>
<dbReference type="Pfam" id="PF02195">
    <property type="entry name" value="ParB_N"/>
    <property type="match status" value="1"/>
</dbReference>
<keyword evidence="7" id="KW-0238">DNA-binding</keyword>
<dbReference type="SUPFAM" id="SSF53335">
    <property type="entry name" value="S-adenosyl-L-methionine-dependent methyltransferases"/>
    <property type="match status" value="1"/>
</dbReference>
<dbReference type="GO" id="GO:0003677">
    <property type="term" value="F:DNA binding"/>
    <property type="evidence" value="ECO:0007669"/>
    <property type="project" value="UniProtKB-KW"/>
</dbReference>
<dbReference type="Gene3D" id="3.40.50.150">
    <property type="entry name" value="Vaccinia Virus protein VP39"/>
    <property type="match status" value="1"/>
</dbReference>
<keyword evidence="5" id="KW-0949">S-adenosyl-L-methionine</keyword>
<dbReference type="InterPro" id="IPR017985">
    <property type="entry name" value="MeTrfase_CN4_CS"/>
</dbReference>
<dbReference type="GO" id="GO:0005694">
    <property type="term" value="C:chromosome"/>
    <property type="evidence" value="ECO:0007669"/>
    <property type="project" value="TreeGrafter"/>
</dbReference>
<dbReference type="InterPro" id="IPR002941">
    <property type="entry name" value="DNA_methylase_N4/N6"/>
</dbReference>
<keyword evidence="6" id="KW-0680">Restriction system</keyword>
<dbReference type="GO" id="GO:0009307">
    <property type="term" value="P:DNA restriction-modification system"/>
    <property type="evidence" value="ECO:0007669"/>
    <property type="project" value="UniProtKB-KW"/>
</dbReference>
<comment type="similarity">
    <text evidence="1">Belongs to the N(4)/N(6)-methyltransferase family. N(4) subfamily.</text>
</comment>
<feature type="region of interest" description="Disordered" evidence="9">
    <location>
        <begin position="344"/>
        <end position="368"/>
    </location>
</feature>
<name>A0A382HBS2_9ZZZZ</name>
<evidence type="ECO:0000256" key="4">
    <source>
        <dbReference type="ARBA" id="ARBA00022679"/>
    </source>
</evidence>
<dbReference type="PRINTS" id="PR00508">
    <property type="entry name" value="S21N4MTFRASE"/>
</dbReference>
<dbReference type="Pfam" id="PF01555">
    <property type="entry name" value="N6_N4_Mtase"/>
    <property type="match status" value="1"/>
</dbReference>
<keyword evidence="4" id="KW-0808">Transferase</keyword>
<feature type="non-terminal residue" evidence="11">
    <location>
        <position position="442"/>
    </location>
</feature>
<dbReference type="InterPro" id="IPR036086">
    <property type="entry name" value="ParB/Sulfiredoxin_sf"/>
</dbReference>
<gene>
    <name evidence="11" type="ORF">METZ01_LOCUS237638</name>
</gene>
<dbReference type="EMBL" id="UINC01060361">
    <property type="protein sequence ID" value="SVB84784.1"/>
    <property type="molecule type" value="Genomic_DNA"/>
</dbReference>
<reference evidence="11" key="1">
    <citation type="submission" date="2018-05" db="EMBL/GenBank/DDBJ databases">
        <authorList>
            <person name="Lanie J.A."/>
            <person name="Ng W.-L."/>
            <person name="Kazmierczak K.M."/>
            <person name="Andrzejewski T.M."/>
            <person name="Davidsen T.M."/>
            <person name="Wayne K.J."/>
            <person name="Tettelin H."/>
            <person name="Glass J.I."/>
            <person name="Rusch D."/>
            <person name="Podicherti R."/>
            <person name="Tsui H.-C.T."/>
            <person name="Winkler M.E."/>
        </authorList>
    </citation>
    <scope>NUCLEOTIDE SEQUENCE</scope>
</reference>
<accession>A0A382HBS2</accession>
<dbReference type="Gene3D" id="3.90.1530.10">
    <property type="entry name" value="Conserved hypothetical protein from pyrococcus furiosus pfu- 392566-001, ParB domain"/>
    <property type="match status" value="1"/>
</dbReference>
<dbReference type="InterPro" id="IPR001091">
    <property type="entry name" value="RM_Methyltransferase"/>
</dbReference>
<dbReference type="EC" id="2.1.1.113" evidence="2"/>